<dbReference type="Gene3D" id="3.40.630.30">
    <property type="match status" value="1"/>
</dbReference>
<dbReference type="EC" id="2.3.1.184" evidence="6"/>
<dbReference type="PANTHER" id="PTHR39322:SF1">
    <property type="entry name" value="ISOVALERYL-HOMOSERINE LACTONE SYNTHASE"/>
    <property type="match status" value="1"/>
</dbReference>
<dbReference type="PANTHER" id="PTHR39322">
    <property type="entry name" value="ACYL-HOMOSERINE-LACTONE SYNTHASE"/>
    <property type="match status" value="1"/>
</dbReference>
<comment type="caution">
    <text evidence="7">The sequence shown here is derived from an EMBL/GenBank/DDBJ whole genome shotgun (WGS) entry which is preliminary data.</text>
</comment>
<evidence type="ECO:0000256" key="4">
    <source>
        <dbReference type="ARBA" id="ARBA00022929"/>
    </source>
</evidence>
<protein>
    <recommendedName>
        <fullName evidence="6">Acyl-homoserine-lactone synthase</fullName>
        <ecNumber evidence="6">2.3.1.184</ecNumber>
    </recommendedName>
    <alternativeName>
        <fullName evidence="6">Autoinducer synthesis protein</fullName>
    </alternativeName>
</protein>
<evidence type="ECO:0000313" key="8">
    <source>
        <dbReference type="Proteomes" id="UP001597115"/>
    </source>
</evidence>
<name>A0ABW4I776_9SPHN</name>
<organism evidence="7 8">
    <name type="scientific">Sphingomonas tabacisoli</name>
    <dbReference type="NCBI Taxonomy" id="2249466"/>
    <lineage>
        <taxon>Bacteria</taxon>
        <taxon>Pseudomonadati</taxon>
        <taxon>Pseudomonadota</taxon>
        <taxon>Alphaproteobacteria</taxon>
        <taxon>Sphingomonadales</taxon>
        <taxon>Sphingomonadaceae</taxon>
        <taxon>Sphingomonas</taxon>
    </lineage>
</organism>
<keyword evidence="4 5" id="KW-0071">Autoinducer synthesis</keyword>
<reference evidence="8" key="1">
    <citation type="journal article" date="2019" name="Int. J. Syst. Evol. Microbiol.">
        <title>The Global Catalogue of Microorganisms (GCM) 10K type strain sequencing project: providing services to taxonomists for standard genome sequencing and annotation.</title>
        <authorList>
            <consortium name="The Broad Institute Genomics Platform"/>
            <consortium name="The Broad Institute Genome Sequencing Center for Infectious Disease"/>
            <person name="Wu L."/>
            <person name="Ma J."/>
        </authorList>
    </citation>
    <scope>NUCLEOTIDE SEQUENCE [LARGE SCALE GENOMIC DNA]</scope>
    <source>
        <strain evidence="8">CGMCC 1.16275</strain>
    </source>
</reference>
<dbReference type="PROSITE" id="PS51187">
    <property type="entry name" value="AUTOINDUCER_SYNTH_2"/>
    <property type="match status" value="1"/>
</dbReference>
<sequence length="271" mass="30135">MLHVVASDNRALYEREIAEFHRLRKAVFVDELGWNIPVRAGGLEVDQYDDDRAVYGFSFDVDQQLTMACRYRPTDDRSLLMDVFSHALADGTPDPTGPGVWEITRGICLESGGARHNQRRRACQMITPLELTRAAGGTRCVAFAEVRLLPLFIAMGWRVTLLGDPVDFGQGTGIAFEIDASDFAIAKIRRDFDLPEQGHIKLMPDASDRRSIHERAAEIALQSSLAASLQPVEGDTREIAQNAMRTMTNAKLNQRAFDYVRRNQASAAAIA</sequence>
<accession>A0ABW4I776</accession>
<evidence type="ECO:0000313" key="7">
    <source>
        <dbReference type="EMBL" id="MFD1613082.1"/>
    </source>
</evidence>
<dbReference type="RefSeq" id="WP_380890816.1">
    <property type="nucleotide sequence ID" value="NZ_JBHUDY010000002.1"/>
</dbReference>
<comment type="similarity">
    <text evidence="5 6">Belongs to the autoinducer synthase family.</text>
</comment>
<dbReference type="Proteomes" id="UP001597115">
    <property type="component" value="Unassembled WGS sequence"/>
</dbReference>
<keyword evidence="1 5" id="KW-0673">Quorum sensing</keyword>
<comment type="catalytic activity">
    <reaction evidence="6">
        <text>a fatty acyl-[ACP] + S-adenosyl-L-methionine = an N-acyl-L-homoserine lactone + S-methyl-5'-thioadenosine + holo-[ACP] + H(+)</text>
        <dbReference type="Rhea" id="RHEA:10096"/>
        <dbReference type="Rhea" id="RHEA-COMP:9685"/>
        <dbReference type="Rhea" id="RHEA-COMP:14125"/>
        <dbReference type="ChEBI" id="CHEBI:15378"/>
        <dbReference type="ChEBI" id="CHEBI:17509"/>
        <dbReference type="ChEBI" id="CHEBI:55474"/>
        <dbReference type="ChEBI" id="CHEBI:59789"/>
        <dbReference type="ChEBI" id="CHEBI:64479"/>
        <dbReference type="ChEBI" id="CHEBI:138651"/>
        <dbReference type="EC" id="2.3.1.184"/>
    </reaction>
</comment>
<gene>
    <name evidence="7" type="ORF">ACFSCW_14850</name>
</gene>
<evidence type="ECO:0000256" key="2">
    <source>
        <dbReference type="ARBA" id="ARBA00022679"/>
    </source>
</evidence>
<dbReference type="Pfam" id="PF00765">
    <property type="entry name" value="Autoind_synth"/>
    <property type="match status" value="1"/>
</dbReference>
<keyword evidence="8" id="KW-1185">Reference proteome</keyword>
<evidence type="ECO:0000256" key="5">
    <source>
        <dbReference type="PROSITE-ProRule" id="PRU00533"/>
    </source>
</evidence>
<proteinExistence type="inferred from homology"/>
<evidence type="ECO:0000256" key="1">
    <source>
        <dbReference type="ARBA" id="ARBA00022654"/>
    </source>
</evidence>
<evidence type="ECO:0000256" key="3">
    <source>
        <dbReference type="ARBA" id="ARBA00022691"/>
    </source>
</evidence>
<dbReference type="EMBL" id="JBHUDY010000002">
    <property type="protein sequence ID" value="MFD1613082.1"/>
    <property type="molecule type" value="Genomic_DNA"/>
</dbReference>
<keyword evidence="2 6" id="KW-0808">Transferase</keyword>
<keyword evidence="3 6" id="KW-0949">S-adenosyl-L-methionine</keyword>
<dbReference type="SUPFAM" id="SSF55729">
    <property type="entry name" value="Acyl-CoA N-acyltransferases (Nat)"/>
    <property type="match status" value="1"/>
</dbReference>
<evidence type="ECO:0000256" key="6">
    <source>
        <dbReference type="RuleBase" id="RU361135"/>
    </source>
</evidence>
<dbReference type="PRINTS" id="PR01549">
    <property type="entry name" value="AUTOINDCRSYN"/>
</dbReference>
<dbReference type="InterPro" id="IPR001690">
    <property type="entry name" value="Autoind_synthase"/>
</dbReference>
<dbReference type="InterPro" id="IPR016181">
    <property type="entry name" value="Acyl_CoA_acyltransferase"/>
</dbReference>